<reference evidence="1 2" key="1">
    <citation type="submission" date="2024-07" db="EMBL/GenBank/DDBJ databases">
        <title>Section-level genome sequencing and comparative genomics of Aspergillus sections Usti and Cavernicolus.</title>
        <authorList>
            <consortium name="Lawrence Berkeley National Laboratory"/>
            <person name="Nybo J.L."/>
            <person name="Vesth T.C."/>
            <person name="Theobald S."/>
            <person name="Frisvad J.C."/>
            <person name="Larsen T.O."/>
            <person name="Kjaerboelling I."/>
            <person name="Rothschild-Mancinelli K."/>
            <person name="Lyhne E.K."/>
            <person name="Kogle M.E."/>
            <person name="Barry K."/>
            <person name="Clum A."/>
            <person name="Na H."/>
            <person name="Ledsgaard L."/>
            <person name="Lin J."/>
            <person name="Lipzen A."/>
            <person name="Kuo A."/>
            <person name="Riley R."/>
            <person name="Mondo S."/>
            <person name="Labutti K."/>
            <person name="Haridas S."/>
            <person name="Pangalinan J."/>
            <person name="Salamov A.A."/>
            <person name="Simmons B.A."/>
            <person name="Magnuson J.K."/>
            <person name="Chen J."/>
            <person name="Drula E."/>
            <person name="Henrissat B."/>
            <person name="Wiebenga A."/>
            <person name="Lubbers R.J."/>
            <person name="Gomes A.C."/>
            <person name="Makela M.R."/>
            <person name="Stajich J."/>
            <person name="Grigoriev I.V."/>
            <person name="Mortensen U.H."/>
            <person name="De Vries R.P."/>
            <person name="Baker S.E."/>
            <person name="Andersen M.R."/>
        </authorList>
    </citation>
    <scope>NUCLEOTIDE SEQUENCE [LARGE SCALE GENOMIC DNA]</scope>
    <source>
        <strain evidence="1 2">CBS 209.92</strain>
    </source>
</reference>
<proteinExistence type="predicted"/>
<evidence type="ECO:0000313" key="1">
    <source>
        <dbReference type="EMBL" id="KAL2784251.1"/>
    </source>
</evidence>
<name>A0ABR4FLV4_9EURO</name>
<gene>
    <name evidence="1" type="ORF">BJX66DRAFT_316934</name>
</gene>
<keyword evidence="2" id="KW-1185">Reference proteome</keyword>
<evidence type="ECO:0000313" key="2">
    <source>
        <dbReference type="Proteomes" id="UP001610563"/>
    </source>
</evidence>
<sequence length="147" mass="16723">MTEDVSALFWHRMNTLTICDFGDWYPLDFDDDDHVGQSTLLRLNLIKCGAKEDALAAVLSWPAELQSLHYDADQGEWEGPYENESIVSWTCAAFVRALQPQKEHLQELTLTRVGLAHEGLFMGPRIDLHDFEALTTLRILEVFLCGI</sequence>
<protein>
    <submittedName>
        <fullName evidence="1">Uncharacterized protein</fullName>
    </submittedName>
</protein>
<accession>A0ABR4FLV4</accession>
<dbReference type="Proteomes" id="UP001610563">
    <property type="component" value="Unassembled WGS sequence"/>
</dbReference>
<comment type="caution">
    <text evidence="1">The sequence shown here is derived from an EMBL/GenBank/DDBJ whole genome shotgun (WGS) entry which is preliminary data.</text>
</comment>
<organism evidence="1 2">
    <name type="scientific">Aspergillus keveii</name>
    <dbReference type="NCBI Taxonomy" id="714993"/>
    <lineage>
        <taxon>Eukaryota</taxon>
        <taxon>Fungi</taxon>
        <taxon>Dikarya</taxon>
        <taxon>Ascomycota</taxon>
        <taxon>Pezizomycotina</taxon>
        <taxon>Eurotiomycetes</taxon>
        <taxon>Eurotiomycetidae</taxon>
        <taxon>Eurotiales</taxon>
        <taxon>Aspergillaceae</taxon>
        <taxon>Aspergillus</taxon>
        <taxon>Aspergillus subgen. Nidulantes</taxon>
    </lineage>
</organism>
<dbReference type="EMBL" id="JBFTWV010000187">
    <property type="protein sequence ID" value="KAL2784251.1"/>
    <property type="molecule type" value="Genomic_DNA"/>
</dbReference>